<keyword evidence="3" id="KW-0325">Glycoprotein</keyword>
<protein>
    <submittedName>
        <fullName evidence="4">Dockerin type I repeat protein</fullName>
    </submittedName>
</protein>
<dbReference type="InterPro" id="IPR013320">
    <property type="entry name" value="ConA-like_dom_sf"/>
</dbReference>
<dbReference type="PROSITE" id="PS51854">
    <property type="entry name" value="CSPG"/>
    <property type="match status" value="1"/>
</dbReference>
<reference evidence="4 5" key="1">
    <citation type="submission" date="2019-02" db="EMBL/GenBank/DDBJ databases">
        <title>Deep-cultivation of Planctomycetes and their phenomic and genomic characterization uncovers novel biology.</title>
        <authorList>
            <person name="Wiegand S."/>
            <person name="Jogler M."/>
            <person name="Boedeker C."/>
            <person name="Pinto D."/>
            <person name="Vollmers J."/>
            <person name="Rivas-Marin E."/>
            <person name="Kohn T."/>
            <person name="Peeters S.H."/>
            <person name="Heuer A."/>
            <person name="Rast P."/>
            <person name="Oberbeckmann S."/>
            <person name="Bunk B."/>
            <person name="Jeske O."/>
            <person name="Meyerdierks A."/>
            <person name="Storesund J.E."/>
            <person name="Kallscheuer N."/>
            <person name="Luecker S."/>
            <person name="Lage O.M."/>
            <person name="Pohl T."/>
            <person name="Merkel B.J."/>
            <person name="Hornburger P."/>
            <person name="Mueller R.-W."/>
            <person name="Bruemmer F."/>
            <person name="Labrenz M."/>
            <person name="Spormann A.M."/>
            <person name="Op Den Camp H."/>
            <person name="Overmann J."/>
            <person name="Amann R."/>
            <person name="Jetten M.S.M."/>
            <person name="Mascher T."/>
            <person name="Medema M.H."/>
            <person name="Devos D.P."/>
            <person name="Kaster A.-K."/>
            <person name="Ovreas L."/>
            <person name="Rohde M."/>
            <person name="Galperin M.Y."/>
            <person name="Jogler C."/>
        </authorList>
    </citation>
    <scope>NUCLEOTIDE SEQUENCE [LARGE SCALE GENOMIC DNA]</scope>
    <source>
        <strain evidence="4 5">Poly51</strain>
    </source>
</reference>
<evidence type="ECO:0000313" key="4">
    <source>
        <dbReference type="EMBL" id="TWU46175.1"/>
    </source>
</evidence>
<evidence type="ECO:0000256" key="3">
    <source>
        <dbReference type="ARBA" id="ARBA00023180"/>
    </source>
</evidence>
<dbReference type="Gene3D" id="2.60.120.200">
    <property type="match status" value="1"/>
</dbReference>
<dbReference type="Pfam" id="PF00404">
    <property type="entry name" value="Dockerin_1"/>
    <property type="match status" value="1"/>
</dbReference>
<comment type="caution">
    <text evidence="4">The sequence shown here is derived from an EMBL/GenBank/DDBJ whole genome shotgun (WGS) entry which is preliminary data.</text>
</comment>
<keyword evidence="1" id="KW-0732">Signal</keyword>
<dbReference type="InterPro" id="IPR039005">
    <property type="entry name" value="CSPG_rpt"/>
</dbReference>
<sequence length="1759" mass="184297">MCCWAGTTARLRGDHQATGATETIRRRGHWHTDDMSQIIPFTAGMSQIVFPAAFYLLHRAKTRYFRVEIFHARVHLHRPIGLKNGLETLLYLVPIGRIDSPVQGVNVFAPSSSLAYQLSLFSAPFGMQMSKPGFWASDRWSRQAKSQRRRTTSQQRRLRLFESLEQRIVFATLAWYPLDEVSGAVATDVSGNSNHGTVTGGAWADGQLGGSIDFNANGNISVPASTFATVDQQVTFSFWAYGGDTQPTNDSILYGVNSSGSRVLNVHLSFSNGRVYWDAGNDSGYDRINRAVTDPLIHKDSWHHWAFTKNATSGTMAIYLDGQLWASGTGNTKSMAGVTSFTLGSNTNGSEGYDGRLDDVRIFDNALTAAEVLALYTTTTAPNTEEVLATNSTLAANADATTVITSANLQATDAEQSASELTYTMTSLPVNGTIVHDGTVLAQYGTFTQADIDNSLVVYDHAGGSIADSFTFAVNDGLGSATTGTFNVLVANNGTVSSLADLRALGTTVDNTTVTLSTTGGDPHPVTGVVTPGHYWINGDHIANPTSSEPTFLELGGTNNTYIFTGTTINLDTRKLDGFGRALAHDSGIEVVKISGTGNTINDLNLMGHDLAMDTDPGAQRHADWAAVYVQMTGTDNTVDGAHVLTRGSSPYGYGDVFGKGARVNPQGWDPGPALDENGDPVGDGVGLPWHAHNKTSAFQVIDTVDAVINDMHLEVKTYGHGFFVQGTAQNTTLTNSTVTGELFSSNNVIATELYQAYGFTSHGNVLPPDMMISGNEDGVRMYTGPSGLTVDNVVVTNMRTGFSVALGRGTMNLNNVEAYGTENGFNFKSNTTITNAKGDITHGPLLHTPYDSASNTSVEVELVGGIPEGVDWSVAYVAGNNLDITINSSVPLGDLPEDSLVRLGQVFFDNWRDSKHPTGPDDHGDNNYDYINSTFINNTNQVTVLGISVTGNTGSSQGGVISNGKDNQYDGVTLVYSGDRLTVEHLNGMGNVGDATAGTYDSNGTIVFDGATLEVNPSLRITDERVTITGDGVNGKGAVYSDGSVDNNTRLVGAGNNDIIVLDGDASIGVGIAGNQLLVGRVSGTGNLTKLGAGNLSMERSSTFAGNLIVDEGGVIGRPSVVRNNLTVASGAWIGAIGNDMLNTPDGVVQLDGTLDMNRRADDNNITGKIGRLNGFGQITSSNSFAGSGGTLTITGDSGSGDFSGSINGNVSLVKSGNGTQSLGGTMIHTGTTTVSAGTMLVNGPHTGGGIYTVNGGGTLGGIGSIGSAVIVNSGGRLAPGESAGILTADSVTLSSGAFFDIEIGGTTAGSGYDRLLTSSATLGGTLNVSLIGSGGTTFAPSPADTFTVAVSSASMSGDFENVANGQRITTVGGEGTFLVTYDASSSTVVLSDYAVVSVASTIVNRGVAYRGASAIYGEGMVDPNKSALHGPGAAASMANYTNYSQGINRVVVDIDNLPASTLTESDFQFRVGNTEDFGNSLAWTSTSPSAINVAALAGTTKRVTIDWPHQTIMNQWLEVTVKANANTGLTQDDVFYFGNQVGDVDGSTSPSKHVTVNAFDTLDVRFHQSPSSNSVGIDNIYDIDRNGSVNAFDTLDVRFSQMPSGGLMMITLPPAAAPEATAAAPEAAPPAASSVAVQNPNNALDVNGDGQVTALDALIGINFLGQTAASSELWGFSERQSSAFFYDVSGDGRVTALDSLQIINKLGRSSSQQAEMSAIDQQDSLSDRDDELDWVSDRTLQQDSIFDLALSTWNKEK</sequence>
<dbReference type="Gene3D" id="1.10.1330.10">
    <property type="entry name" value="Dockerin domain"/>
    <property type="match status" value="1"/>
</dbReference>
<keyword evidence="5" id="KW-1185">Reference proteome</keyword>
<dbReference type="SUPFAM" id="SSF49899">
    <property type="entry name" value="Concanavalin A-like lectins/glucanases"/>
    <property type="match status" value="1"/>
</dbReference>
<dbReference type="EMBL" id="SJPW01000008">
    <property type="protein sequence ID" value="TWU46175.1"/>
    <property type="molecule type" value="Genomic_DNA"/>
</dbReference>
<dbReference type="GO" id="GO:0009653">
    <property type="term" value="P:anatomical structure morphogenesis"/>
    <property type="evidence" value="ECO:0007669"/>
    <property type="project" value="TreeGrafter"/>
</dbReference>
<dbReference type="PANTHER" id="PTHR45739:SF11">
    <property type="entry name" value="FRAS1-RELATED EXTRACELLULAR MATRIX PROTEIN 1-LIKE ISOFORM X1"/>
    <property type="match status" value="1"/>
</dbReference>
<dbReference type="Pfam" id="PF16184">
    <property type="entry name" value="Cadherin_3"/>
    <property type="match status" value="1"/>
</dbReference>
<dbReference type="GO" id="GO:0000272">
    <property type="term" value="P:polysaccharide catabolic process"/>
    <property type="evidence" value="ECO:0007669"/>
    <property type="project" value="InterPro"/>
</dbReference>
<gene>
    <name evidence="4" type="ORF">Poly51_55700</name>
</gene>
<dbReference type="Proteomes" id="UP000318288">
    <property type="component" value="Unassembled WGS sequence"/>
</dbReference>
<dbReference type="InterPro" id="IPR051561">
    <property type="entry name" value="FRAS1_ECM"/>
</dbReference>
<evidence type="ECO:0000313" key="5">
    <source>
        <dbReference type="Proteomes" id="UP000318288"/>
    </source>
</evidence>
<name>A0A5C6ECG9_9BACT</name>
<keyword evidence="2" id="KW-0677">Repeat</keyword>
<accession>A0A5C6ECG9</accession>
<dbReference type="GO" id="GO:0004553">
    <property type="term" value="F:hydrolase activity, hydrolyzing O-glycosyl compounds"/>
    <property type="evidence" value="ECO:0007669"/>
    <property type="project" value="InterPro"/>
</dbReference>
<evidence type="ECO:0000256" key="1">
    <source>
        <dbReference type="ARBA" id="ARBA00022729"/>
    </source>
</evidence>
<dbReference type="InterPro" id="IPR002105">
    <property type="entry name" value="Dockerin_1_rpt"/>
</dbReference>
<dbReference type="Pfam" id="PF13385">
    <property type="entry name" value="Laminin_G_3"/>
    <property type="match status" value="1"/>
</dbReference>
<dbReference type="PANTHER" id="PTHR45739">
    <property type="entry name" value="MATRIX PROTEIN, PUTATIVE-RELATED"/>
    <property type="match status" value="1"/>
</dbReference>
<proteinExistence type="predicted"/>
<evidence type="ECO:0000256" key="2">
    <source>
        <dbReference type="ARBA" id="ARBA00022737"/>
    </source>
</evidence>
<dbReference type="NCBIfam" id="TIGR02601">
    <property type="entry name" value="autotrns_rpt"/>
    <property type="match status" value="1"/>
</dbReference>
<dbReference type="SUPFAM" id="SSF63446">
    <property type="entry name" value="Type I dockerin domain"/>
    <property type="match status" value="1"/>
</dbReference>
<dbReference type="InterPro" id="IPR036439">
    <property type="entry name" value="Dockerin_dom_sf"/>
</dbReference>
<organism evidence="4 5">
    <name type="scientific">Rubripirellula tenax</name>
    <dbReference type="NCBI Taxonomy" id="2528015"/>
    <lineage>
        <taxon>Bacteria</taxon>
        <taxon>Pseudomonadati</taxon>
        <taxon>Planctomycetota</taxon>
        <taxon>Planctomycetia</taxon>
        <taxon>Pirellulales</taxon>
        <taxon>Pirellulaceae</taxon>
        <taxon>Rubripirellula</taxon>
    </lineage>
</organism>
<dbReference type="InterPro" id="IPR013425">
    <property type="entry name" value="Autotrns_rpt"/>
</dbReference>